<accession>T1JQI5</accession>
<dbReference type="EnsemblMetazoa" id="tetur01g03330.1">
    <property type="protein sequence ID" value="tetur01g03330.1"/>
    <property type="gene ID" value="tetur01g03330"/>
</dbReference>
<proteinExistence type="predicted"/>
<protein>
    <submittedName>
        <fullName evidence="2">Uncharacterized protein</fullName>
    </submittedName>
</protein>
<sequence>MPQDLQTQELQAKLMECLEELKIYQRNEKQMEILTKENKQLQNEKLCLREALQRTFEKMSCLEHEKDLMKSHLYAAQLTEEAAGHEIKKLHSKVEDLRKENAALKADIEDGMISKKELESQILELKKASDLSEELASTRRQALEEQIAALKKVNNKLQEMRENL</sequence>
<keyword evidence="3" id="KW-1185">Reference proteome</keyword>
<dbReference type="Proteomes" id="UP000015104">
    <property type="component" value="Unassembled WGS sequence"/>
</dbReference>
<keyword evidence="1" id="KW-0175">Coiled coil</keyword>
<evidence type="ECO:0000313" key="3">
    <source>
        <dbReference type="Proteomes" id="UP000015104"/>
    </source>
</evidence>
<dbReference type="HOGENOM" id="CLU_1621136_0_0_1"/>
<name>T1JQI5_TETUR</name>
<dbReference type="AlphaFoldDB" id="T1JQI5"/>
<feature type="coiled-coil region" evidence="1">
    <location>
        <begin position="7"/>
        <end position="163"/>
    </location>
</feature>
<dbReference type="EMBL" id="CAEY01000437">
    <property type="status" value="NOT_ANNOTATED_CDS"/>
    <property type="molecule type" value="Genomic_DNA"/>
</dbReference>
<evidence type="ECO:0000256" key="1">
    <source>
        <dbReference type="SAM" id="Coils"/>
    </source>
</evidence>
<evidence type="ECO:0000313" key="2">
    <source>
        <dbReference type="EnsemblMetazoa" id="tetur01g03330.1"/>
    </source>
</evidence>
<reference evidence="2" key="2">
    <citation type="submission" date="2015-06" db="UniProtKB">
        <authorList>
            <consortium name="EnsemblMetazoa"/>
        </authorList>
    </citation>
    <scope>IDENTIFICATION</scope>
</reference>
<reference evidence="3" key="1">
    <citation type="submission" date="2011-08" db="EMBL/GenBank/DDBJ databases">
        <authorList>
            <person name="Rombauts S."/>
        </authorList>
    </citation>
    <scope>NUCLEOTIDE SEQUENCE</scope>
    <source>
        <strain evidence="3">London</strain>
    </source>
</reference>
<organism evidence="2 3">
    <name type="scientific">Tetranychus urticae</name>
    <name type="common">Two-spotted spider mite</name>
    <dbReference type="NCBI Taxonomy" id="32264"/>
    <lineage>
        <taxon>Eukaryota</taxon>
        <taxon>Metazoa</taxon>
        <taxon>Ecdysozoa</taxon>
        <taxon>Arthropoda</taxon>
        <taxon>Chelicerata</taxon>
        <taxon>Arachnida</taxon>
        <taxon>Acari</taxon>
        <taxon>Acariformes</taxon>
        <taxon>Trombidiformes</taxon>
        <taxon>Prostigmata</taxon>
        <taxon>Eleutherengona</taxon>
        <taxon>Raphignathae</taxon>
        <taxon>Tetranychoidea</taxon>
        <taxon>Tetranychidae</taxon>
        <taxon>Tetranychus</taxon>
    </lineage>
</organism>